<sequence>MRTTSFTARNCIDMAFVTLFWQQAVSLRVSPLVSVSTFGSQKFIDRTSNLVITYVWMFETANHALSTWFSFCEEESTFVGLTMIGS</sequence>
<keyword evidence="1" id="KW-0732">Signal</keyword>
<dbReference type="Proteomes" id="UP000822688">
    <property type="component" value="Chromosome 11"/>
</dbReference>
<proteinExistence type="predicted"/>
<protein>
    <submittedName>
        <fullName evidence="2">Uncharacterized protein</fullName>
    </submittedName>
</protein>
<evidence type="ECO:0000256" key="1">
    <source>
        <dbReference type="SAM" id="SignalP"/>
    </source>
</evidence>
<keyword evidence="3" id="KW-1185">Reference proteome</keyword>
<organism evidence="2 3">
    <name type="scientific">Ceratodon purpureus</name>
    <name type="common">Fire moss</name>
    <name type="synonym">Dicranum purpureum</name>
    <dbReference type="NCBI Taxonomy" id="3225"/>
    <lineage>
        <taxon>Eukaryota</taxon>
        <taxon>Viridiplantae</taxon>
        <taxon>Streptophyta</taxon>
        <taxon>Embryophyta</taxon>
        <taxon>Bryophyta</taxon>
        <taxon>Bryophytina</taxon>
        <taxon>Bryopsida</taxon>
        <taxon>Dicranidae</taxon>
        <taxon>Pseudoditrichales</taxon>
        <taxon>Ditrichaceae</taxon>
        <taxon>Ceratodon</taxon>
    </lineage>
</organism>
<evidence type="ECO:0000313" key="2">
    <source>
        <dbReference type="EMBL" id="KAG0556377.1"/>
    </source>
</evidence>
<comment type="caution">
    <text evidence="2">The sequence shown here is derived from an EMBL/GenBank/DDBJ whole genome shotgun (WGS) entry which is preliminary data.</text>
</comment>
<reference evidence="2 3" key="1">
    <citation type="submission" date="2020-06" db="EMBL/GenBank/DDBJ databases">
        <title>WGS assembly of Ceratodon purpureus strain R40.</title>
        <authorList>
            <person name="Carey S.B."/>
            <person name="Jenkins J."/>
            <person name="Shu S."/>
            <person name="Lovell J.T."/>
            <person name="Sreedasyam A."/>
            <person name="Maumus F."/>
            <person name="Tiley G.P."/>
            <person name="Fernandez-Pozo N."/>
            <person name="Barry K."/>
            <person name="Chen C."/>
            <person name="Wang M."/>
            <person name="Lipzen A."/>
            <person name="Daum C."/>
            <person name="Saski C.A."/>
            <person name="Payton A.C."/>
            <person name="Mcbreen J.C."/>
            <person name="Conrad R.E."/>
            <person name="Kollar L.M."/>
            <person name="Olsson S."/>
            <person name="Huttunen S."/>
            <person name="Landis J.B."/>
            <person name="Wickett N.J."/>
            <person name="Johnson M.G."/>
            <person name="Rensing S.A."/>
            <person name="Grimwood J."/>
            <person name="Schmutz J."/>
            <person name="Mcdaniel S.F."/>
        </authorList>
    </citation>
    <scope>NUCLEOTIDE SEQUENCE [LARGE SCALE GENOMIC DNA]</scope>
    <source>
        <strain evidence="2 3">R40</strain>
    </source>
</reference>
<feature type="signal peptide" evidence="1">
    <location>
        <begin position="1"/>
        <end position="26"/>
    </location>
</feature>
<dbReference type="EMBL" id="CM026432">
    <property type="protein sequence ID" value="KAG0556377.1"/>
    <property type="molecule type" value="Genomic_DNA"/>
</dbReference>
<gene>
    <name evidence="2" type="ORF">KC19_11G049000</name>
</gene>
<name>A0A8T0GCZ1_CERPU</name>
<dbReference type="AlphaFoldDB" id="A0A8T0GCZ1"/>
<evidence type="ECO:0000313" key="3">
    <source>
        <dbReference type="Proteomes" id="UP000822688"/>
    </source>
</evidence>
<accession>A0A8T0GCZ1</accession>
<feature type="chain" id="PRO_5035725648" evidence="1">
    <location>
        <begin position="27"/>
        <end position="86"/>
    </location>
</feature>